<gene>
    <name evidence="10" type="ORF">C2E21_2956</name>
</gene>
<sequence>MAATTGRSGGREAPEAPEAAQEGEPGALLAAVIDNRAGEVGLAVLDAGGGALLLAQHVETTRSFARTLGLLAQYSPERLLIVAEAQDYGIAKASQPLFEQVVPVPRGFWDDSTGFVKLTTFATTEARAALEAGMLQSLAGGYLAYAAAGALLRYLEQPDSGMVLTAGSLAVEHMGSDTHMHMDPATAQAGAGRVAVLASTGCCEACLVALVGYLHKISGVARRPPLQALELVQPIRVGTCSTKLSGMSLFKVLDRTKTKCGARLLRANLLQPLRDIPTLNARYNAVEELVAEGEMAFNVTACLAKMPKDLDKMCGSLCMRPARTESGIQRRIAALILLHEALAVLPPLGEALQGARCELLQAVGAACGHAAFGELRELLQGSLEEDVQSNKNTFLNRTQQCFALKSGVDGFLDVARQTFCRGFYFVLGGTAGGGGGRGGRGGRDGGRQKHPRDLEEAGDDEHSQLPLQSALPTASTAGGAASAAWGAAAGRGGRGGGGSQQLRIPPEFSVLQHNDRTAQVTTCELNALNARLRDASNDCLVLTEQVLEGLCQKIVAAYMPLLHRLVDSLALLDMLAGFAAVASSTDAAGGSRQYVRPVLTEAGPIAFVEARHPVLECLDSAPFQPNDTYLALSSSFHIITGPNMAGKSTYLRQVALNVVTAQVGAFVPAAFASLTPCDRLLSRIGTGDSLETCSSSFMVEMQEAAYILAHATPRSLVLIDELGRATSTADGVGLAWAISEALIEVGAPTLFATHFMQLTELAALYPAAKAWHFGVDASRNRLDFSWRLRPGTNEAGHYGLALARTVGFPPDVMQAAEEVVAVLDASDERRVAAYATPDAAELEAVYDIVHKLACVAQSFAAGGRGGGGGGEASGGDLRALQKQLRHLKLEAGQALAAARAPPEEQLEA</sequence>
<dbReference type="Pfam" id="PF00488">
    <property type="entry name" value="MutS_V"/>
    <property type="match status" value="1"/>
</dbReference>
<keyword evidence="4" id="KW-0238">DNA-binding</keyword>
<dbReference type="InterPro" id="IPR000432">
    <property type="entry name" value="DNA_mismatch_repair_MutS_C"/>
</dbReference>
<evidence type="ECO:0000256" key="6">
    <source>
        <dbReference type="SAM" id="Coils"/>
    </source>
</evidence>
<dbReference type="GO" id="GO:0043504">
    <property type="term" value="P:mitochondrial DNA repair"/>
    <property type="evidence" value="ECO:0007669"/>
    <property type="project" value="TreeGrafter"/>
</dbReference>
<evidence type="ECO:0000256" key="5">
    <source>
        <dbReference type="ARBA" id="ARBA00023204"/>
    </source>
</evidence>
<evidence type="ECO:0000256" key="1">
    <source>
        <dbReference type="ARBA" id="ARBA00006271"/>
    </source>
</evidence>
<keyword evidence="6" id="KW-0175">Coiled coil</keyword>
<evidence type="ECO:0000256" key="2">
    <source>
        <dbReference type="ARBA" id="ARBA00022741"/>
    </source>
</evidence>
<feature type="region of interest" description="Disordered" evidence="7">
    <location>
        <begin position="1"/>
        <end position="23"/>
    </location>
</feature>
<dbReference type="OrthoDB" id="276261at2759"/>
<dbReference type="GO" id="GO:0030983">
    <property type="term" value="F:mismatched DNA binding"/>
    <property type="evidence" value="ECO:0007669"/>
    <property type="project" value="InterPro"/>
</dbReference>
<feature type="region of interest" description="Disordered" evidence="7">
    <location>
        <begin position="433"/>
        <end position="464"/>
    </location>
</feature>
<dbReference type="SMART" id="SM00533">
    <property type="entry name" value="MUTSd"/>
    <property type="match status" value="1"/>
</dbReference>
<dbReference type="PANTHER" id="PTHR11361:SF34">
    <property type="entry name" value="DNA MISMATCH REPAIR PROTEIN MSH1, MITOCHONDRIAL"/>
    <property type="match status" value="1"/>
</dbReference>
<dbReference type="InterPro" id="IPR027417">
    <property type="entry name" value="P-loop_NTPase"/>
</dbReference>
<keyword evidence="2" id="KW-0547">Nucleotide-binding</keyword>
<dbReference type="GO" id="GO:0005739">
    <property type="term" value="C:mitochondrion"/>
    <property type="evidence" value="ECO:0007669"/>
    <property type="project" value="TreeGrafter"/>
</dbReference>
<name>A0A2P6TW94_CHLSO</name>
<reference evidence="10 11" key="1">
    <citation type="journal article" date="2018" name="Plant J.">
        <title>Genome sequences of Chlorella sorokiniana UTEX 1602 and Micractinium conductrix SAG 241.80: implications to maltose excretion by a green alga.</title>
        <authorList>
            <person name="Arriola M.B."/>
            <person name="Velmurugan N."/>
            <person name="Zhang Y."/>
            <person name="Plunkett M.H."/>
            <person name="Hondzo H."/>
            <person name="Barney B.M."/>
        </authorList>
    </citation>
    <scope>NUCLEOTIDE SEQUENCE [LARGE SCALE GENOMIC DNA]</scope>
    <source>
        <strain evidence="11">UTEX 1602</strain>
    </source>
</reference>
<feature type="compositionally biased region" description="Basic and acidic residues" evidence="7">
    <location>
        <begin position="441"/>
        <end position="463"/>
    </location>
</feature>
<evidence type="ECO:0000259" key="8">
    <source>
        <dbReference type="SMART" id="SM00533"/>
    </source>
</evidence>
<dbReference type="STRING" id="3076.A0A2P6TW94"/>
<dbReference type="SUPFAM" id="SSF52540">
    <property type="entry name" value="P-loop containing nucleoside triphosphate hydrolases"/>
    <property type="match status" value="1"/>
</dbReference>
<dbReference type="GO" id="GO:0006298">
    <property type="term" value="P:mismatch repair"/>
    <property type="evidence" value="ECO:0007669"/>
    <property type="project" value="InterPro"/>
</dbReference>
<dbReference type="PANTHER" id="PTHR11361">
    <property type="entry name" value="DNA MISMATCH REPAIR PROTEIN MUTS FAMILY MEMBER"/>
    <property type="match status" value="1"/>
</dbReference>
<evidence type="ECO:0000256" key="7">
    <source>
        <dbReference type="SAM" id="MobiDB-lite"/>
    </source>
</evidence>
<keyword evidence="3" id="KW-0067">ATP-binding</keyword>
<organism evidence="10 11">
    <name type="scientific">Chlorella sorokiniana</name>
    <name type="common">Freshwater green alga</name>
    <dbReference type="NCBI Taxonomy" id="3076"/>
    <lineage>
        <taxon>Eukaryota</taxon>
        <taxon>Viridiplantae</taxon>
        <taxon>Chlorophyta</taxon>
        <taxon>core chlorophytes</taxon>
        <taxon>Trebouxiophyceae</taxon>
        <taxon>Chlorellales</taxon>
        <taxon>Chlorellaceae</taxon>
        <taxon>Chlorella clade</taxon>
        <taxon>Chlorella</taxon>
    </lineage>
</organism>
<dbReference type="InterPro" id="IPR036187">
    <property type="entry name" value="DNA_mismatch_repair_MutS_sf"/>
</dbReference>
<protein>
    <submittedName>
        <fullName evidence="10">DNA mismatch repair MSH4</fullName>
    </submittedName>
</protein>
<dbReference type="Gene3D" id="1.10.1420.10">
    <property type="match status" value="3"/>
</dbReference>
<feature type="coiled-coil region" evidence="6">
    <location>
        <begin position="518"/>
        <end position="545"/>
    </location>
</feature>
<dbReference type="GO" id="GO:0005634">
    <property type="term" value="C:nucleus"/>
    <property type="evidence" value="ECO:0007669"/>
    <property type="project" value="TreeGrafter"/>
</dbReference>
<keyword evidence="5" id="KW-0234">DNA repair</keyword>
<evidence type="ECO:0000256" key="3">
    <source>
        <dbReference type="ARBA" id="ARBA00022840"/>
    </source>
</evidence>
<comment type="caution">
    <text evidence="10">The sequence shown here is derived from an EMBL/GenBank/DDBJ whole genome shotgun (WGS) entry which is preliminary data.</text>
</comment>
<accession>A0A2P6TW94</accession>
<evidence type="ECO:0000313" key="10">
    <source>
        <dbReference type="EMBL" id="PRW58335.1"/>
    </source>
</evidence>
<dbReference type="Gene3D" id="3.30.420.110">
    <property type="entry name" value="MutS, connector domain"/>
    <property type="match status" value="1"/>
</dbReference>
<evidence type="ECO:0000256" key="4">
    <source>
        <dbReference type="ARBA" id="ARBA00023125"/>
    </source>
</evidence>
<dbReference type="Pfam" id="PF05192">
    <property type="entry name" value="MutS_III"/>
    <property type="match status" value="1"/>
</dbReference>
<dbReference type="InterPro" id="IPR036678">
    <property type="entry name" value="MutS_con_dom_sf"/>
</dbReference>
<keyword evidence="5" id="KW-0227">DNA damage</keyword>
<dbReference type="EMBL" id="LHPG02000005">
    <property type="protein sequence ID" value="PRW58335.1"/>
    <property type="molecule type" value="Genomic_DNA"/>
</dbReference>
<dbReference type="SUPFAM" id="SSF48334">
    <property type="entry name" value="DNA repair protein MutS, domain III"/>
    <property type="match status" value="2"/>
</dbReference>
<feature type="domain" description="DNA mismatch repair proteins mutS family" evidence="9">
    <location>
        <begin position="634"/>
        <end position="821"/>
    </location>
</feature>
<dbReference type="FunFam" id="3.40.50.300:FF:000870">
    <property type="entry name" value="MutS protein homolog 4"/>
    <property type="match status" value="1"/>
</dbReference>
<dbReference type="GO" id="GO:0005524">
    <property type="term" value="F:ATP binding"/>
    <property type="evidence" value="ECO:0007669"/>
    <property type="project" value="UniProtKB-KW"/>
</dbReference>
<dbReference type="SMART" id="SM00534">
    <property type="entry name" value="MUTSac"/>
    <property type="match status" value="1"/>
</dbReference>
<dbReference type="InterPro" id="IPR045076">
    <property type="entry name" value="MutS"/>
</dbReference>
<proteinExistence type="inferred from homology"/>
<dbReference type="InterPro" id="IPR007696">
    <property type="entry name" value="DNA_mismatch_repair_MutS_core"/>
</dbReference>
<dbReference type="GO" id="GO:0140664">
    <property type="term" value="F:ATP-dependent DNA damage sensor activity"/>
    <property type="evidence" value="ECO:0007669"/>
    <property type="project" value="InterPro"/>
</dbReference>
<evidence type="ECO:0000259" key="9">
    <source>
        <dbReference type="SMART" id="SM00534"/>
    </source>
</evidence>
<evidence type="ECO:0000313" key="11">
    <source>
        <dbReference type="Proteomes" id="UP000239899"/>
    </source>
</evidence>
<feature type="domain" description="DNA mismatch repair protein MutS core" evidence="8">
    <location>
        <begin position="244"/>
        <end position="618"/>
    </location>
</feature>
<dbReference type="Gene3D" id="3.40.50.300">
    <property type="entry name" value="P-loop containing nucleotide triphosphate hydrolases"/>
    <property type="match status" value="1"/>
</dbReference>
<keyword evidence="11" id="KW-1185">Reference proteome</keyword>
<dbReference type="Proteomes" id="UP000239899">
    <property type="component" value="Unassembled WGS sequence"/>
</dbReference>
<comment type="similarity">
    <text evidence="1">Belongs to the DNA mismatch repair MutS family.</text>
</comment>
<dbReference type="AlphaFoldDB" id="A0A2P6TW94"/>